<dbReference type="EMBL" id="JABBVZ010000020">
    <property type="protein sequence ID" value="NMP22323.1"/>
    <property type="molecule type" value="Genomic_DNA"/>
</dbReference>
<dbReference type="PANTHER" id="PTHR30509">
    <property type="entry name" value="P-HYDROXYBENZOIC ACID EFFLUX PUMP SUBUNIT-RELATED"/>
    <property type="match status" value="1"/>
</dbReference>
<keyword evidence="3 7" id="KW-0812">Transmembrane</keyword>
<evidence type="ECO:0000256" key="2">
    <source>
        <dbReference type="ARBA" id="ARBA00022475"/>
    </source>
</evidence>
<evidence type="ECO:0000256" key="4">
    <source>
        <dbReference type="ARBA" id="ARBA00022989"/>
    </source>
</evidence>
<evidence type="ECO:0000256" key="7">
    <source>
        <dbReference type="SAM" id="Phobius"/>
    </source>
</evidence>
<evidence type="ECO:0000256" key="6">
    <source>
        <dbReference type="ARBA" id="ARBA00043993"/>
    </source>
</evidence>
<gene>
    <name evidence="9" type="ORF">HIJ39_08150</name>
</gene>
<evidence type="ECO:0000256" key="5">
    <source>
        <dbReference type="ARBA" id="ARBA00023136"/>
    </source>
</evidence>
<name>A0A7Y0Q1Q0_9FIRM</name>
<dbReference type="PANTHER" id="PTHR30509:SF9">
    <property type="entry name" value="MULTIDRUG RESISTANCE PROTEIN MDTO"/>
    <property type="match status" value="1"/>
</dbReference>
<comment type="subcellular location">
    <subcellularLocation>
        <location evidence="1">Cell membrane</location>
        <topology evidence="1">Multi-pass membrane protein</topology>
    </subcellularLocation>
</comment>
<sequence>MVRWSKLPWDKLENWGVSLQAAKTALAAGLAWGLSVWIFHAPRPYFAPLAAILCVQATVAESVSRGVQRILGVIGGIFLALFFTHLVGLHAWSIAVLVFVAMAAARRLRLGSLASSQVAISALMVLAIGSQVKGYAWSRALDTALGAAVAILVSALVWPPDFTPDATEALRILAMGLSGVMEGIQNDLVRGLEPEEANRRLKEARAIESGLHQARQAIHRAETSLRWNPWHRGDRGKLKELRHALTVLDHTMVQVRGIARTLFVTLDRDVSKPAAALPTGLAERLGSVLALMGEALKSYAYLIRRQDQSAALRLEAMVEAAKREREVLLQEAGTLPGGGDGARFLDIAAVLVDLDKMSQDLMVSARLIVPIVHVQP</sequence>
<comment type="similarity">
    <text evidence="6">Belongs to the YccS/YhfK family.</text>
</comment>
<dbReference type="AlphaFoldDB" id="A0A7Y0Q1Q0"/>
<accession>A0A7Y0Q1Q0</accession>
<evidence type="ECO:0000256" key="1">
    <source>
        <dbReference type="ARBA" id="ARBA00004651"/>
    </source>
</evidence>
<dbReference type="Proteomes" id="UP000533476">
    <property type="component" value="Unassembled WGS sequence"/>
</dbReference>
<feature type="transmembrane region" description="Helical" evidence="7">
    <location>
        <begin position="108"/>
        <end position="128"/>
    </location>
</feature>
<keyword evidence="2" id="KW-1003">Cell membrane</keyword>
<dbReference type="RefSeq" id="WP_169098521.1">
    <property type="nucleotide sequence ID" value="NZ_JABBVZ010000020.1"/>
</dbReference>
<keyword evidence="5 7" id="KW-0472">Membrane</keyword>
<evidence type="ECO:0000313" key="9">
    <source>
        <dbReference type="EMBL" id="NMP22323.1"/>
    </source>
</evidence>
<dbReference type="Pfam" id="PF13515">
    <property type="entry name" value="FUSC_2"/>
    <property type="match status" value="1"/>
</dbReference>
<feature type="transmembrane region" description="Helical" evidence="7">
    <location>
        <begin position="140"/>
        <end position="158"/>
    </location>
</feature>
<protein>
    <submittedName>
        <fullName evidence="9">Aromatic acid exporter family protein</fullName>
    </submittedName>
</protein>
<evidence type="ECO:0000259" key="8">
    <source>
        <dbReference type="Pfam" id="PF13515"/>
    </source>
</evidence>
<proteinExistence type="inferred from homology"/>
<organism evidence="9 10">
    <name type="scientific">Sulfobacillus harzensis</name>
    <dbReference type="NCBI Taxonomy" id="2729629"/>
    <lineage>
        <taxon>Bacteria</taxon>
        <taxon>Bacillati</taxon>
        <taxon>Bacillota</taxon>
        <taxon>Clostridia</taxon>
        <taxon>Eubacteriales</taxon>
        <taxon>Clostridiales Family XVII. Incertae Sedis</taxon>
        <taxon>Sulfobacillus</taxon>
    </lineage>
</organism>
<feature type="transmembrane region" description="Helical" evidence="7">
    <location>
        <begin position="70"/>
        <end position="102"/>
    </location>
</feature>
<keyword evidence="10" id="KW-1185">Reference proteome</keyword>
<comment type="caution">
    <text evidence="9">The sequence shown here is derived from an EMBL/GenBank/DDBJ whole genome shotgun (WGS) entry which is preliminary data.</text>
</comment>
<feature type="transmembrane region" description="Helical" evidence="7">
    <location>
        <begin position="21"/>
        <end position="39"/>
    </location>
</feature>
<evidence type="ECO:0000313" key="10">
    <source>
        <dbReference type="Proteomes" id="UP000533476"/>
    </source>
</evidence>
<keyword evidence="4 7" id="KW-1133">Transmembrane helix</keyword>
<dbReference type="InterPro" id="IPR049453">
    <property type="entry name" value="Memb_transporter_dom"/>
</dbReference>
<dbReference type="GO" id="GO:0005886">
    <property type="term" value="C:plasma membrane"/>
    <property type="evidence" value="ECO:0007669"/>
    <property type="project" value="UniProtKB-SubCell"/>
</dbReference>
<evidence type="ECO:0000256" key="3">
    <source>
        <dbReference type="ARBA" id="ARBA00022692"/>
    </source>
</evidence>
<feature type="domain" description="Integral membrane bound transporter" evidence="8">
    <location>
        <begin position="31"/>
        <end position="153"/>
    </location>
</feature>
<reference evidence="9 10" key="1">
    <citation type="submission" date="2020-04" db="EMBL/GenBank/DDBJ databases">
        <authorList>
            <person name="Zhang R."/>
            <person name="Schippers A."/>
        </authorList>
    </citation>
    <scope>NUCLEOTIDE SEQUENCE [LARGE SCALE GENOMIC DNA]</scope>
    <source>
        <strain evidence="9 10">DSM 109850</strain>
    </source>
</reference>